<keyword evidence="3" id="KW-0328">Glycosyltransferase</keyword>
<sequence>MLFRKQAPATPWAAAGRDKYSRNKEAPCFFIFNDTPNYRLNCNFVYLFVFLFAWFLLLLCWFPPTNTKTHTTQGLEGYASHVNDTKSLAPSIRTCDGSVSVYVYSLPAEFNVGLVEDCHHLNVYTDMCPHVANRGLGQPRPEMGSGAASWFVTHQFIAEMIFHARVENHPCRTWDPARADLFYVPFYGGLHASSKFRESDLIARDALAVRLADYLEGQPWWHRHHGKDHFLALGRTAWDFMRTDSGPDFGANCLLNLPAVQNMSVLTVERNPWQGRHQFGIPYPSYFHPSTWDEMLTWQNKVRLSERPHLWSFIGGPRKGLEKAAVREKIMAQCAESSRCKLVKCESGASECHEPSQVLGVMTKSQFCMQAAGDSFTRRSTFDAILAGCIPVFFSPHTAYTQYGWFLPEDRSAYSMYIDEKGSGSERIEEELLKISEEKLKRMRERVVDAIPRLTYAHPNASDVGFKDAVDVALAALSKHVSES</sequence>
<protein>
    <recommendedName>
        <fullName evidence="7">Exostosin GT47 domain-containing protein</fullName>
    </recommendedName>
</protein>
<dbReference type="PANTHER" id="PTHR11062">
    <property type="entry name" value="EXOSTOSIN HEPARAN SULFATE GLYCOSYLTRANSFERASE -RELATED"/>
    <property type="match status" value="1"/>
</dbReference>
<evidence type="ECO:0000256" key="3">
    <source>
        <dbReference type="ARBA" id="ARBA00022676"/>
    </source>
</evidence>
<dbReference type="InterPro" id="IPR004263">
    <property type="entry name" value="Exostosin"/>
</dbReference>
<dbReference type="Proteomes" id="UP000327013">
    <property type="component" value="Chromosome 7"/>
</dbReference>
<reference evidence="8 9" key="1">
    <citation type="submission" date="2019-06" db="EMBL/GenBank/DDBJ databases">
        <title>A chromosomal-level reference genome of Carpinus fangiana (Coryloideae, Betulaceae).</title>
        <authorList>
            <person name="Yang X."/>
            <person name="Wang Z."/>
            <person name="Zhang L."/>
            <person name="Hao G."/>
            <person name="Liu J."/>
            <person name="Yang Y."/>
        </authorList>
    </citation>
    <scope>NUCLEOTIDE SEQUENCE [LARGE SCALE GENOMIC DNA]</scope>
    <source>
        <strain evidence="8">Cfa_2016G</strain>
        <tissue evidence="8">Leaf</tissue>
    </source>
</reference>
<feature type="domain" description="Exostosin GT47" evidence="7">
    <location>
        <begin position="99"/>
        <end position="421"/>
    </location>
</feature>
<evidence type="ECO:0000313" key="9">
    <source>
        <dbReference type="Proteomes" id="UP000327013"/>
    </source>
</evidence>
<evidence type="ECO:0000256" key="1">
    <source>
        <dbReference type="ARBA" id="ARBA00004323"/>
    </source>
</evidence>
<comment type="subcellular location">
    <subcellularLocation>
        <location evidence="1">Golgi apparatus membrane</location>
        <topology evidence="1">Single-pass type II membrane protein</topology>
    </subcellularLocation>
</comment>
<evidence type="ECO:0000259" key="7">
    <source>
        <dbReference type="Pfam" id="PF03016"/>
    </source>
</evidence>
<dbReference type="EMBL" id="CM017327">
    <property type="protein sequence ID" value="KAE8099866.1"/>
    <property type="molecule type" value="Genomic_DNA"/>
</dbReference>
<keyword evidence="6" id="KW-1133">Transmembrane helix</keyword>
<keyword evidence="6" id="KW-0472">Membrane</keyword>
<dbReference type="GO" id="GO:0016757">
    <property type="term" value="F:glycosyltransferase activity"/>
    <property type="evidence" value="ECO:0007669"/>
    <property type="project" value="UniProtKB-KW"/>
</dbReference>
<gene>
    <name evidence="8" type="ORF">FH972_017811</name>
</gene>
<evidence type="ECO:0000256" key="2">
    <source>
        <dbReference type="ARBA" id="ARBA00010271"/>
    </source>
</evidence>
<organism evidence="8 9">
    <name type="scientific">Carpinus fangiana</name>
    <dbReference type="NCBI Taxonomy" id="176857"/>
    <lineage>
        <taxon>Eukaryota</taxon>
        <taxon>Viridiplantae</taxon>
        <taxon>Streptophyta</taxon>
        <taxon>Embryophyta</taxon>
        <taxon>Tracheophyta</taxon>
        <taxon>Spermatophyta</taxon>
        <taxon>Magnoliopsida</taxon>
        <taxon>eudicotyledons</taxon>
        <taxon>Gunneridae</taxon>
        <taxon>Pentapetalae</taxon>
        <taxon>rosids</taxon>
        <taxon>fabids</taxon>
        <taxon>Fagales</taxon>
        <taxon>Betulaceae</taxon>
        <taxon>Carpinus</taxon>
    </lineage>
</organism>
<evidence type="ECO:0000256" key="6">
    <source>
        <dbReference type="SAM" id="Phobius"/>
    </source>
</evidence>
<dbReference type="PANTHER" id="PTHR11062:SF255">
    <property type="entry name" value="XYLOGLUCAN GALACTOSYLTRANSFERASE GT17-RELATED"/>
    <property type="match status" value="1"/>
</dbReference>
<keyword evidence="5" id="KW-0333">Golgi apparatus</keyword>
<dbReference type="OrthoDB" id="1924787at2759"/>
<keyword evidence="3" id="KW-0808">Transferase</keyword>
<accession>A0A5N6RNG1</accession>
<keyword evidence="4" id="KW-0735">Signal-anchor</keyword>
<dbReference type="Pfam" id="PF03016">
    <property type="entry name" value="Exostosin_GT47"/>
    <property type="match status" value="1"/>
</dbReference>
<proteinExistence type="inferred from homology"/>
<name>A0A5N6RNG1_9ROSI</name>
<comment type="similarity">
    <text evidence="2">Belongs to the glycosyltransferase 47 family.</text>
</comment>
<dbReference type="GO" id="GO:0000139">
    <property type="term" value="C:Golgi membrane"/>
    <property type="evidence" value="ECO:0007669"/>
    <property type="project" value="UniProtKB-SubCell"/>
</dbReference>
<feature type="transmembrane region" description="Helical" evidence="6">
    <location>
        <begin position="44"/>
        <end position="64"/>
    </location>
</feature>
<keyword evidence="9" id="KW-1185">Reference proteome</keyword>
<evidence type="ECO:0000313" key="8">
    <source>
        <dbReference type="EMBL" id="KAE8099866.1"/>
    </source>
</evidence>
<dbReference type="InterPro" id="IPR040911">
    <property type="entry name" value="Exostosin_GT47"/>
</dbReference>
<dbReference type="AlphaFoldDB" id="A0A5N6RNG1"/>
<evidence type="ECO:0000256" key="5">
    <source>
        <dbReference type="ARBA" id="ARBA00023034"/>
    </source>
</evidence>
<keyword evidence="6" id="KW-0812">Transmembrane</keyword>
<evidence type="ECO:0000256" key="4">
    <source>
        <dbReference type="ARBA" id="ARBA00022968"/>
    </source>
</evidence>